<evidence type="ECO:0000256" key="1">
    <source>
        <dbReference type="ARBA" id="ARBA00006917"/>
    </source>
</evidence>
<keyword evidence="3 12" id="KW-0853">WD repeat</keyword>
<feature type="region of interest" description="Disordered" evidence="13">
    <location>
        <begin position="1222"/>
        <end position="1248"/>
    </location>
</feature>
<dbReference type="FunFam" id="2.130.10.10:FF:002902">
    <property type="entry name" value="Uncharacterized protein"/>
    <property type="match status" value="1"/>
</dbReference>
<keyword evidence="2 11" id="KW-0597">Phosphoprotein</keyword>
<feature type="repeat" description="WD" evidence="12">
    <location>
        <begin position="864"/>
        <end position="905"/>
    </location>
</feature>
<keyword evidence="5 11" id="KW-0547">Nucleotide-binding</keyword>
<name>A0A081CC20_PSEA2</name>
<keyword evidence="11" id="KW-0963">Cytoplasm</keyword>
<reference evidence="15" key="1">
    <citation type="submission" date="2014-07" db="EMBL/GenBank/DDBJ databases">
        <title>Draft genome sequence of the yeast Pseudozyma antarctica JCM 10317 known as a producer of lipase B which used in a wide range of industrial applications.</title>
        <authorList>
            <person name="Morita T."/>
            <person name="Saika A."/>
            <person name="Koike H."/>
        </authorList>
    </citation>
    <scope>NUCLEOTIDE SEQUENCE</scope>
    <source>
        <strain evidence="15">JCM 10317</strain>
    </source>
</reference>
<dbReference type="InterPro" id="IPR036322">
    <property type="entry name" value="WD40_repeat_dom_sf"/>
</dbReference>
<dbReference type="CDD" id="cd00200">
    <property type="entry name" value="WD40"/>
    <property type="match status" value="1"/>
</dbReference>
<dbReference type="InterPro" id="IPR051246">
    <property type="entry name" value="WDR48"/>
</dbReference>
<dbReference type="HAMAP" id="MF_01965">
    <property type="entry name" value="NADHX_dehydratase"/>
    <property type="match status" value="1"/>
</dbReference>
<comment type="cofactor">
    <cofactor evidence="11">
        <name>Mg(2+)</name>
        <dbReference type="ChEBI" id="CHEBI:18420"/>
    </cofactor>
</comment>
<dbReference type="GO" id="GO:0047453">
    <property type="term" value="F:ATP-dependent NAD(P)H-hydrate dehydratase activity"/>
    <property type="evidence" value="ECO:0007669"/>
    <property type="project" value="UniProtKB-UniRule"/>
</dbReference>
<keyword evidence="8 11" id="KW-0520">NAD</keyword>
<evidence type="ECO:0000256" key="6">
    <source>
        <dbReference type="ARBA" id="ARBA00022840"/>
    </source>
</evidence>
<keyword evidence="4" id="KW-0677">Repeat</keyword>
<keyword evidence="16" id="KW-1185">Reference proteome</keyword>
<dbReference type="InterPro" id="IPR019775">
    <property type="entry name" value="WD40_repeat_CS"/>
</dbReference>
<dbReference type="PROSITE" id="PS50082">
    <property type="entry name" value="WD_REPEATS_2"/>
    <property type="match status" value="4"/>
</dbReference>
<dbReference type="Pfam" id="PF00400">
    <property type="entry name" value="WD40"/>
    <property type="match status" value="4"/>
</dbReference>
<evidence type="ECO:0000256" key="7">
    <source>
        <dbReference type="ARBA" id="ARBA00022857"/>
    </source>
</evidence>
<evidence type="ECO:0000256" key="5">
    <source>
        <dbReference type="ARBA" id="ARBA00022741"/>
    </source>
</evidence>
<dbReference type="PROSITE" id="PS51383">
    <property type="entry name" value="YJEF_C_3"/>
    <property type="match status" value="1"/>
</dbReference>
<dbReference type="Proteomes" id="UP000053758">
    <property type="component" value="Unassembled WGS sequence"/>
</dbReference>
<keyword evidence="9 11" id="KW-0456">Lyase</keyword>
<dbReference type="Pfam" id="PF11816">
    <property type="entry name" value="DUF3337"/>
    <property type="match status" value="1"/>
</dbReference>
<feature type="region of interest" description="Disordered" evidence="13">
    <location>
        <begin position="1535"/>
        <end position="1583"/>
    </location>
</feature>
<dbReference type="InterPro" id="IPR001680">
    <property type="entry name" value="WD40_rpt"/>
</dbReference>
<comment type="similarity">
    <text evidence="1">Belongs to the WD repeat WDR48 family.</text>
</comment>
<dbReference type="PRINTS" id="PR00320">
    <property type="entry name" value="GPROTEINBRPT"/>
</dbReference>
<feature type="compositionally biased region" description="Low complexity" evidence="13">
    <location>
        <begin position="566"/>
        <end position="590"/>
    </location>
</feature>
<dbReference type="GO" id="GO:0005524">
    <property type="term" value="F:ATP binding"/>
    <property type="evidence" value="ECO:0007669"/>
    <property type="project" value="UniProtKB-KW"/>
</dbReference>
<keyword evidence="7" id="KW-0521">NADP</keyword>
<dbReference type="InterPro" id="IPR020472">
    <property type="entry name" value="WD40_PAC1"/>
</dbReference>
<evidence type="ECO:0000256" key="11">
    <source>
        <dbReference type="HAMAP-Rule" id="MF_03157"/>
    </source>
</evidence>
<dbReference type="EMBL" id="DF830071">
    <property type="protein sequence ID" value="GAK64216.1"/>
    <property type="molecule type" value="Genomic_DNA"/>
</dbReference>
<comment type="catalytic activity">
    <reaction evidence="10 11">
        <text>(6S)-NADPHX + ATP = ADP + phosphate + NADPH + H(+)</text>
        <dbReference type="Rhea" id="RHEA:32231"/>
        <dbReference type="ChEBI" id="CHEBI:15378"/>
        <dbReference type="ChEBI" id="CHEBI:30616"/>
        <dbReference type="ChEBI" id="CHEBI:43474"/>
        <dbReference type="ChEBI" id="CHEBI:57783"/>
        <dbReference type="ChEBI" id="CHEBI:64076"/>
        <dbReference type="ChEBI" id="CHEBI:456216"/>
        <dbReference type="EC" id="4.2.1.93"/>
    </reaction>
</comment>
<evidence type="ECO:0000313" key="15">
    <source>
        <dbReference type="EMBL" id="GAK64216.1"/>
    </source>
</evidence>
<evidence type="ECO:0000256" key="13">
    <source>
        <dbReference type="SAM" id="MobiDB-lite"/>
    </source>
</evidence>
<dbReference type="NCBIfam" id="TIGR00196">
    <property type="entry name" value="yjeF_cterm"/>
    <property type="match status" value="1"/>
</dbReference>
<feature type="binding site" evidence="11">
    <location>
        <begin position="178"/>
        <end position="184"/>
    </location>
    <ligand>
        <name>(6S)-NADPHX</name>
        <dbReference type="ChEBI" id="CHEBI:64076"/>
    </ligand>
</feature>
<dbReference type="PROSITE" id="PS00678">
    <property type="entry name" value="WD_REPEATS_1"/>
    <property type="match status" value="1"/>
</dbReference>
<protein>
    <recommendedName>
        <fullName evidence="11">ATP-dependent (S)-NAD(P)H-hydrate dehydratase</fullName>
        <ecNumber evidence="11">4.2.1.93</ecNumber>
    </recommendedName>
    <alternativeName>
        <fullName evidence="11">ATP-dependent NAD(P)HX dehydratase</fullName>
    </alternativeName>
</protein>
<dbReference type="Gene3D" id="3.40.1190.20">
    <property type="match status" value="1"/>
</dbReference>
<feature type="compositionally biased region" description="Low complexity" evidence="13">
    <location>
        <begin position="1538"/>
        <end position="1552"/>
    </location>
</feature>
<feature type="compositionally biased region" description="Acidic residues" evidence="13">
    <location>
        <begin position="619"/>
        <end position="634"/>
    </location>
</feature>
<dbReference type="SUPFAM" id="SSF53613">
    <property type="entry name" value="Ribokinase-like"/>
    <property type="match status" value="1"/>
</dbReference>
<evidence type="ECO:0000259" key="14">
    <source>
        <dbReference type="PROSITE" id="PS51383"/>
    </source>
</evidence>
<dbReference type="EC" id="4.2.1.93" evidence="11"/>
<feature type="repeat" description="WD" evidence="12">
    <location>
        <begin position="776"/>
        <end position="817"/>
    </location>
</feature>
<comment type="similarity">
    <text evidence="11">Belongs to the NnrD/CARKD family.</text>
</comment>
<dbReference type="RefSeq" id="XP_014657856.1">
    <property type="nucleotide sequence ID" value="XM_014802370.1"/>
</dbReference>
<dbReference type="CDD" id="cd01171">
    <property type="entry name" value="YXKO-related"/>
    <property type="match status" value="1"/>
</dbReference>
<feature type="domain" description="YjeF C-terminal" evidence="14">
    <location>
        <begin position="21"/>
        <end position="325"/>
    </location>
</feature>
<dbReference type="FunFam" id="3.40.1190.20:FF:000023">
    <property type="entry name" value="ATP-dependent (S)-NAD(P)H-hydrate dehydratase"/>
    <property type="match status" value="1"/>
</dbReference>
<dbReference type="InterPro" id="IPR029056">
    <property type="entry name" value="Ribokinase-like"/>
</dbReference>
<accession>A0A081CC20</accession>
<evidence type="ECO:0000256" key="8">
    <source>
        <dbReference type="ARBA" id="ARBA00023027"/>
    </source>
</evidence>
<dbReference type="PROSITE" id="PS01049">
    <property type="entry name" value="YJEF_C_1"/>
    <property type="match status" value="1"/>
</dbReference>
<proteinExistence type="inferred from homology"/>
<feature type="repeat" description="WD" evidence="12">
    <location>
        <begin position="731"/>
        <end position="763"/>
    </location>
</feature>
<dbReference type="PANTHER" id="PTHR19862">
    <property type="entry name" value="WD REPEAT-CONTAINING PROTEIN 48"/>
    <property type="match status" value="1"/>
</dbReference>
<evidence type="ECO:0000256" key="9">
    <source>
        <dbReference type="ARBA" id="ARBA00023239"/>
    </source>
</evidence>
<keyword evidence="6 11" id="KW-0067">ATP-binding</keyword>
<dbReference type="HOGENOM" id="CLU_002197_1_0_1"/>
<comment type="catalytic activity">
    <reaction evidence="11">
        <text>(6S)-NADHX + ATP = ADP + phosphate + NADH + H(+)</text>
        <dbReference type="Rhea" id="RHEA:19017"/>
        <dbReference type="ChEBI" id="CHEBI:15378"/>
        <dbReference type="ChEBI" id="CHEBI:30616"/>
        <dbReference type="ChEBI" id="CHEBI:43474"/>
        <dbReference type="ChEBI" id="CHEBI:57945"/>
        <dbReference type="ChEBI" id="CHEBI:64074"/>
        <dbReference type="ChEBI" id="CHEBI:456216"/>
        <dbReference type="EC" id="4.2.1.93"/>
    </reaction>
</comment>
<gene>
    <name evidence="15" type="ORF">PAN0_004d2426</name>
</gene>
<feature type="binding site" evidence="11">
    <location>
        <position position="125"/>
    </location>
    <ligand>
        <name>(6S)-NADPHX</name>
        <dbReference type="ChEBI" id="CHEBI:64076"/>
    </ligand>
</feature>
<feature type="binding site" evidence="11">
    <location>
        <begin position="216"/>
        <end position="220"/>
    </location>
    <ligand>
        <name>ATP</name>
        <dbReference type="ChEBI" id="CHEBI:30616"/>
    </ligand>
</feature>
<dbReference type="PANTHER" id="PTHR19862:SF14">
    <property type="entry name" value="WD REPEAT-CONTAINING PROTEIN 48"/>
    <property type="match status" value="1"/>
</dbReference>
<dbReference type="Pfam" id="PF01256">
    <property type="entry name" value="Carb_kinase"/>
    <property type="match status" value="1"/>
</dbReference>
<feature type="region of interest" description="Disordered" evidence="13">
    <location>
        <begin position="454"/>
        <end position="473"/>
    </location>
</feature>
<comment type="subcellular location">
    <subcellularLocation>
        <location evidence="11">Cytoplasm</location>
    </subcellularLocation>
</comment>
<dbReference type="SMART" id="SM00320">
    <property type="entry name" value="WD40"/>
    <property type="match status" value="7"/>
</dbReference>
<dbReference type="InterPro" id="IPR000631">
    <property type="entry name" value="CARKD"/>
</dbReference>
<feature type="binding site" evidence="11">
    <location>
        <begin position="235"/>
        <end position="244"/>
    </location>
    <ligand>
        <name>ATP</name>
        <dbReference type="ChEBI" id="CHEBI:30616"/>
    </ligand>
</feature>
<comment type="function">
    <text evidence="11">Catalyzes the dehydration of the S-form of NAD(P)HX at the expense of ATP, which is converted to ADP. Together with NAD(P)HX epimerase, which catalyzes the epimerization of the S- and R-forms, the enzyme allows the repair of both epimers of NAD(P)HX, a damaged form of NAD(P)H that is a result of enzymatic or heat-dependent hydration.</text>
</comment>
<organism evidence="15">
    <name type="scientific">Pseudozyma antarctica</name>
    <name type="common">Yeast</name>
    <name type="synonym">Candida antarctica</name>
    <dbReference type="NCBI Taxonomy" id="84753"/>
    <lineage>
        <taxon>Eukaryota</taxon>
        <taxon>Fungi</taxon>
        <taxon>Dikarya</taxon>
        <taxon>Basidiomycota</taxon>
        <taxon>Ustilaginomycotina</taxon>
        <taxon>Ustilaginomycetes</taxon>
        <taxon>Ustilaginales</taxon>
        <taxon>Ustilaginaceae</taxon>
        <taxon>Moesziomyces</taxon>
    </lineage>
</organism>
<dbReference type="GeneID" id="26303285"/>
<dbReference type="InterPro" id="IPR015943">
    <property type="entry name" value="WD40/YVTN_repeat-like_dom_sf"/>
</dbReference>
<dbReference type="GO" id="GO:0005737">
    <property type="term" value="C:cytoplasm"/>
    <property type="evidence" value="ECO:0007669"/>
    <property type="project" value="UniProtKB-SubCell"/>
</dbReference>
<dbReference type="PROSITE" id="PS50294">
    <property type="entry name" value="WD_REPEATS_REGION"/>
    <property type="match status" value="3"/>
</dbReference>
<feature type="region of interest" description="Disordered" evidence="13">
    <location>
        <begin position="616"/>
        <end position="651"/>
    </location>
</feature>
<dbReference type="GO" id="GO:0046496">
    <property type="term" value="P:nicotinamide nucleotide metabolic process"/>
    <property type="evidence" value="ECO:0007669"/>
    <property type="project" value="UniProtKB-UniRule"/>
</dbReference>
<dbReference type="SUPFAM" id="SSF50978">
    <property type="entry name" value="WD40 repeat-like"/>
    <property type="match status" value="1"/>
</dbReference>
<evidence type="ECO:0000256" key="12">
    <source>
        <dbReference type="PROSITE-ProRule" id="PRU00221"/>
    </source>
</evidence>
<dbReference type="GO" id="GO:0000724">
    <property type="term" value="P:double-strand break repair via homologous recombination"/>
    <property type="evidence" value="ECO:0007669"/>
    <property type="project" value="TreeGrafter"/>
</dbReference>
<evidence type="ECO:0000256" key="3">
    <source>
        <dbReference type="ARBA" id="ARBA00022574"/>
    </source>
</evidence>
<feature type="region of interest" description="Disordered" evidence="13">
    <location>
        <begin position="532"/>
        <end position="598"/>
    </location>
</feature>
<evidence type="ECO:0000256" key="10">
    <source>
        <dbReference type="ARBA" id="ARBA00047472"/>
    </source>
</evidence>
<dbReference type="Gene3D" id="2.130.10.10">
    <property type="entry name" value="YVTN repeat-like/Quinoprotein amine dehydrogenase"/>
    <property type="match status" value="2"/>
</dbReference>
<sequence length="1871" mass="200536">MSGSTGKVACSLGTSLSSRQLVAGVKQLIPALSSARHKGQAGRIGIVGGSRDYTGAPFFASMSSMRLGSDLCYTICTPDAGSVIKTYSPDLIVNRILNPDVPFAEVERQVDALFARLHAVVIGPGLGRDEFMQSCARLCIQLARKRDMYIVLDADALWLVQNEPDVIAGYSKAVLTPNKAEFARLCTTLGVDAEQDPDTAARQLANALKGPTILQKGGIDRITNGTEEAHVDAEGSLKRCGGQGDILAGCLGTFAGWAAIYAQEHSPRSTASSAGELAQDNLLLYAGYGAALTARACSRRAFEKHRRAMLAHDLLVEVGPAAVGGGESDLRHDSSAGTLSAEVWQVVRPSLNVTGKTAQHDPVEVPLMLHPGYLGALIAMTSNVGGAKKGTAVPDFVERGEASERLHDTLAIPTSSFEAKLLRLLRVRAKSRRSRMRRTLAGVKVDLAIRSPSALRTAHAPTPAKPSALTARPPRRAALAHKARPASRETIILPPHPRMALDAHASMDAADAKPTTKRVSYVLPPCRSPPATFGLPPLGAPRGFNTGPLLIPRERNQPPPPPRNGTQPASSTSSLPSLSAASSSSRSTQSNAPLTRHPQHSLAVSSLAIDTTTCIAPSSDDDIDSDDDDIDVNNDSDHDQASRHHSVPPGILYTGGRDGLVGAWELGLPMRKRSAQRIHPHEAHDDESIGLLAGTSALPGHADADIDTLAYWQADPLRAHRARRTRFRQCVQSHTDWINDIILCNRDQTLISASSDRTVKVWNPHDPTHSLSPHVLGTHKDYVKALAHASESGYVASGGFDKCIKLWDIREARAAPMLELDERAVKSSVYALSVNPSGAVIAAGSPEHHVKVWDPRSGKKCAELVGHTDNVRTVLVSEDGRFLLSGSADSTVRLWSLGEQRCLHTFTHHADSVWSLFSDHPTLDVFYSGDRQGYVCKVDWERCAEVSEGECVVLCQERDAAADDELEDSLDGDHDSYSHPDLHRRVAKAGIQKIIALDDTYFWTATGNTSVNRWRDVPRRAEREAIYPIGGPHTRSRELLHRNSFGSPSMHRASVETGRSPESLQLAHQPSVTFAEPDIAANHRAQAASHAAEASATFSALQTGMGLPPADVPLAATMHGIPFDSLLSLAPISDPYGDKIGLGSVSMRDPRAHADDSMLASGPLRSIASRVSMDQSSIMVASAARSPVAAPFNNQLANVQAMDMPNRPASTRSASLRFAPTDQTFEPEGLGKSWESGSETDASAGAGQAGKLRFRQRPAGGAVGGIDEDADDDDDQAYQARLAFEDRELAEEARALRRRPDAVIRGSHGLIRSSMLNDRRHVITIDSTGAVMLWDIIKGVCLGDFDRDEVERAALESNLIPYTFLRKWRPEQTPGDTLEVVKERIEGQGVTPLWCSAETRGGALTVHVEEPRCFEAEFYVDEFKDCLDPSFFKEDQRGQVARWLLRNLFAGFVEAESTMRNAARSDNVLPETPAWDRIARVHRSGPFTPGMTMGLATPAKTPALPSHPSNPLFLGLTPGDRTALPTASTLQGASDYFSAQGSNPAGAAASAARVPQTPGTRSDEAANGQPVTPGVGVGAANGNGTGGGSGFMNKFRFGKKQADKADAGVDSADEAKKKAAEAAAEASDESQRVVTHAQRLDELFSKALTPASLDEMPRLPLPPDTAVIISQSSADAGSWEAVYRGLVSCTGDDAEVLERTAPLWLLECLLNNGVVAREPVKLSFTLTPWRPAGADGFGGYGLGVEQPMPEMPTGNARLTATRCLRVKKACSYVAEKLELGSPRSRTASINASTRSSVDAAAGPGLGMTKNADAQGVQHNAAVGAELAPHEMIEILCNDVVLPVDVTLAQCQRFYWRAGGDIKLEYRSKRSE</sequence>
<evidence type="ECO:0000313" key="16">
    <source>
        <dbReference type="Proteomes" id="UP000053758"/>
    </source>
</evidence>
<dbReference type="InterPro" id="IPR017953">
    <property type="entry name" value="Carbohydrate_kinase_pred_CS"/>
</dbReference>
<feature type="repeat" description="WD" evidence="12">
    <location>
        <begin position="822"/>
        <end position="863"/>
    </location>
</feature>
<dbReference type="InterPro" id="IPR021772">
    <property type="entry name" value="WDR48/Bun107"/>
</dbReference>
<evidence type="ECO:0000256" key="2">
    <source>
        <dbReference type="ARBA" id="ARBA00022553"/>
    </source>
</evidence>
<dbReference type="GO" id="GO:0043130">
    <property type="term" value="F:ubiquitin binding"/>
    <property type="evidence" value="ECO:0007669"/>
    <property type="project" value="TreeGrafter"/>
</dbReference>
<feature type="binding site" evidence="11">
    <location>
        <position position="245"/>
    </location>
    <ligand>
        <name>(6S)-NADPHX</name>
        <dbReference type="ChEBI" id="CHEBI:64076"/>
    </ligand>
</feature>
<evidence type="ECO:0000256" key="4">
    <source>
        <dbReference type="ARBA" id="ARBA00022737"/>
    </source>
</evidence>